<dbReference type="Proteomes" id="UP000632377">
    <property type="component" value="Unassembled WGS sequence"/>
</dbReference>
<keyword evidence="3" id="KW-1185">Reference proteome</keyword>
<evidence type="ECO:0000313" key="2">
    <source>
        <dbReference type="EMBL" id="MBL4935411.1"/>
    </source>
</evidence>
<feature type="region of interest" description="Disordered" evidence="1">
    <location>
        <begin position="1"/>
        <end position="44"/>
    </location>
</feature>
<protein>
    <submittedName>
        <fullName evidence="2">Uncharacterized protein</fullName>
    </submittedName>
</protein>
<reference evidence="2 3" key="1">
    <citation type="submission" date="2021-01" db="EMBL/GenBank/DDBJ databases">
        <title>Genome public.</title>
        <authorList>
            <person name="Liu C."/>
            <person name="Sun Q."/>
        </authorList>
    </citation>
    <scope>NUCLEOTIDE SEQUENCE [LARGE SCALE GENOMIC DNA]</scope>
    <source>
        <strain evidence="2 3">YIM B02515</strain>
    </source>
</reference>
<evidence type="ECO:0000256" key="1">
    <source>
        <dbReference type="SAM" id="MobiDB-lite"/>
    </source>
</evidence>
<organism evidence="2 3">
    <name type="scientific">Clostridium rhizosphaerae</name>
    <dbReference type="NCBI Taxonomy" id="2803861"/>
    <lineage>
        <taxon>Bacteria</taxon>
        <taxon>Bacillati</taxon>
        <taxon>Bacillota</taxon>
        <taxon>Clostridia</taxon>
        <taxon>Eubacteriales</taxon>
        <taxon>Clostridiaceae</taxon>
        <taxon>Clostridium</taxon>
    </lineage>
</organism>
<name>A0ABS1T813_9CLOT</name>
<dbReference type="EMBL" id="JAESWC010000002">
    <property type="protein sequence ID" value="MBL4935411.1"/>
    <property type="molecule type" value="Genomic_DNA"/>
</dbReference>
<accession>A0ABS1T813</accession>
<gene>
    <name evidence="2" type="ORF">JK636_06525</name>
</gene>
<feature type="compositionally biased region" description="Polar residues" evidence="1">
    <location>
        <begin position="9"/>
        <end position="28"/>
    </location>
</feature>
<comment type="caution">
    <text evidence="2">The sequence shown here is derived from an EMBL/GenBank/DDBJ whole genome shotgun (WGS) entry which is preliminary data.</text>
</comment>
<sequence length="63" mass="7186">MKPKEELKINSNNVNSINYRPQTTNTSAESEDKGRITSRQAGNEVRNAVESFEREIVARSKFD</sequence>
<dbReference type="RefSeq" id="WP_202748017.1">
    <property type="nucleotide sequence ID" value="NZ_JAESWC010000002.1"/>
</dbReference>
<evidence type="ECO:0000313" key="3">
    <source>
        <dbReference type="Proteomes" id="UP000632377"/>
    </source>
</evidence>
<proteinExistence type="predicted"/>